<organism evidence="2 3">
    <name type="scientific">Caerostris extrusa</name>
    <name type="common">Bark spider</name>
    <name type="synonym">Caerostris bankana</name>
    <dbReference type="NCBI Taxonomy" id="172846"/>
    <lineage>
        <taxon>Eukaryota</taxon>
        <taxon>Metazoa</taxon>
        <taxon>Ecdysozoa</taxon>
        <taxon>Arthropoda</taxon>
        <taxon>Chelicerata</taxon>
        <taxon>Arachnida</taxon>
        <taxon>Araneae</taxon>
        <taxon>Araneomorphae</taxon>
        <taxon>Entelegynae</taxon>
        <taxon>Araneoidea</taxon>
        <taxon>Araneidae</taxon>
        <taxon>Caerostris</taxon>
    </lineage>
</organism>
<dbReference type="EMBL" id="BPLR01019701">
    <property type="protein sequence ID" value="GIX70866.1"/>
    <property type="molecule type" value="Genomic_DNA"/>
</dbReference>
<gene>
    <name evidence="2" type="ORF">CEXT_297301</name>
</gene>
<name>A0AAV4MFQ7_CAEEX</name>
<feature type="compositionally biased region" description="Basic and acidic residues" evidence="1">
    <location>
        <begin position="86"/>
        <end position="96"/>
    </location>
</feature>
<proteinExistence type="predicted"/>
<sequence>MVPSGDCREKDIKAKGSGLFLEKAGAIRHLPPRRNSRTRCHLRGRGEEPERKHGPRKGPSEGRAKDATWKSRDRVGGGPSSSLHTHTCDEVPSHPFHERRKTK</sequence>
<comment type="caution">
    <text evidence="2">The sequence shown here is derived from an EMBL/GenBank/DDBJ whole genome shotgun (WGS) entry which is preliminary data.</text>
</comment>
<keyword evidence="3" id="KW-1185">Reference proteome</keyword>
<protein>
    <submittedName>
        <fullName evidence="2">Uncharacterized protein</fullName>
    </submittedName>
</protein>
<dbReference type="Proteomes" id="UP001054945">
    <property type="component" value="Unassembled WGS sequence"/>
</dbReference>
<feature type="compositionally biased region" description="Basic residues" evidence="1">
    <location>
        <begin position="30"/>
        <end position="43"/>
    </location>
</feature>
<reference evidence="2 3" key="1">
    <citation type="submission" date="2021-06" db="EMBL/GenBank/DDBJ databases">
        <title>Caerostris extrusa draft genome.</title>
        <authorList>
            <person name="Kono N."/>
            <person name="Arakawa K."/>
        </authorList>
    </citation>
    <scope>NUCLEOTIDE SEQUENCE [LARGE SCALE GENOMIC DNA]</scope>
</reference>
<feature type="region of interest" description="Disordered" evidence="1">
    <location>
        <begin position="25"/>
        <end position="103"/>
    </location>
</feature>
<evidence type="ECO:0000313" key="3">
    <source>
        <dbReference type="Proteomes" id="UP001054945"/>
    </source>
</evidence>
<feature type="compositionally biased region" description="Basic and acidic residues" evidence="1">
    <location>
        <begin position="44"/>
        <end position="75"/>
    </location>
</feature>
<evidence type="ECO:0000313" key="2">
    <source>
        <dbReference type="EMBL" id="GIX70866.1"/>
    </source>
</evidence>
<dbReference type="AlphaFoldDB" id="A0AAV4MFQ7"/>
<accession>A0AAV4MFQ7</accession>
<evidence type="ECO:0000256" key="1">
    <source>
        <dbReference type="SAM" id="MobiDB-lite"/>
    </source>
</evidence>